<keyword evidence="1" id="KW-1133">Transmembrane helix</keyword>
<evidence type="ECO:0000313" key="3">
    <source>
        <dbReference type="Proteomes" id="UP000485058"/>
    </source>
</evidence>
<proteinExistence type="predicted"/>
<dbReference type="GO" id="GO:0036038">
    <property type="term" value="C:MKS complex"/>
    <property type="evidence" value="ECO:0007669"/>
    <property type="project" value="InterPro"/>
</dbReference>
<feature type="non-terminal residue" evidence="2">
    <location>
        <position position="1"/>
    </location>
</feature>
<dbReference type="PANTHER" id="PTHR21274:SF0">
    <property type="entry name" value="MECKELIN"/>
    <property type="match status" value="1"/>
</dbReference>
<keyword evidence="1" id="KW-0812">Transmembrane</keyword>
<dbReference type="GO" id="GO:0060271">
    <property type="term" value="P:cilium assembly"/>
    <property type="evidence" value="ECO:0007669"/>
    <property type="project" value="InterPro"/>
</dbReference>
<organism evidence="2 3">
    <name type="scientific">Haematococcus lacustris</name>
    <name type="common">Green alga</name>
    <name type="synonym">Haematococcus pluvialis</name>
    <dbReference type="NCBI Taxonomy" id="44745"/>
    <lineage>
        <taxon>Eukaryota</taxon>
        <taxon>Viridiplantae</taxon>
        <taxon>Chlorophyta</taxon>
        <taxon>core chlorophytes</taxon>
        <taxon>Chlorophyceae</taxon>
        <taxon>CS clade</taxon>
        <taxon>Chlamydomonadales</taxon>
        <taxon>Haematococcaceae</taxon>
        <taxon>Haematococcus</taxon>
    </lineage>
</organism>
<reference evidence="2 3" key="1">
    <citation type="submission" date="2020-02" db="EMBL/GenBank/DDBJ databases">
        <title>Draft genome sequence of Haematococcus lacustris strain NIES-144.</title>
        <authorList>
            <person name="Morimoto D."/>
            <person name="Nakagawa S."/>
            <person name="Yoshida T."/>
            <person name="Sawayama S."/>
        </authorList>
    </citation>
    <scope>NUCLEOTIDE SEQUENCE [LARGE SCALE GENOMIC DNA]</scope>
    <source>
        <strain evidence="2 3">NIES-144</strain>
    </source>
</reference>
<dbReference type="InterPro" id="IPR019170">
    <property type="entry name" value="Meckelin"/>
</dbReference>
<evidence type="ECO:0000313" key="2">
    <source>
        <dbReference type="EMBL" id="GFH31003.1"/>
    </source>
</evidence>
<sequence length="131" mass="14777">MLMLANELAELQTTRVTSTAFTMLMMVMILVGANVQAAGDITPDASDFAAYRHTQTSIILRWGVEVAFLLVLFLGQYLFRKLVWFPYVGDPLTNFIDLMYLANISAVVMDDKHTGYYLHGRNHSQHSDTTL</sequence>
<feature type="transmembrane region" description="Helical" evidence="1">
    <location>
        <begin position="59"/>
        <end position="79"/>
    </location>
</feature>
<keyword evidence="1" id="KW-0472">Membrane</keyword>
<dbReference type="AlphaFoldDB" id="A0A6A0AFD6"/>
<feature type="transmembrane region" description="Helical" evidence="1">
    <location>
        <begin position="20"/>
        <end position="39"/>
    </location>
</feature>
<evidence type="ECO:0000256" key="1">
    <source>
        <dbReference type="SAM" id="Phobius"/>
    </source>
</evidence>
<comment type="caution">
    <text evidence="2">The sequence shown here is derived from an EMBL/GenBank/DDBJ whole genome shotgun (WGS) entry which is preliminary data.</text>
</comment>
<accession>A0A6A0AFD6</accession>
<protein>
    <submittedName>
        <fullName evidence="2">Uncharacterized protein</fullName>
    </submittedName>
</protein>
<name>A0A6A0AFD6_HAELA</name>
<dbReference type="EMBL" id="BLLF01005283">
    <property type="protein sequence ID" value="GFH31003.1"/>
    <property type="molecule type" value="Genomic_DNA"/>
</dbReference>
<dbReference type="Pfam" id="PF09773">
    <property type="entry name" value="Meckelin"/>
    <property type="match status" value="1"/>
</dbReference>
<dbReference type="PANTHER" id="PTHR21274">
    <property type="entry name" value="MECKELIN"/>
    <property type="match status" value="1"/>
</dbReference>
<gene>
    <name evidence="2" type="ORF">HaLaN_29947</name>
</gene>
<dbReference type="Proteomes" id="UP000485058">
    <property type="component" value="Unassembled WGS sequence"/>
</dbReference>
<keyword evidence="3" id="KW-1185">Reference proteome</keyword>
<feature type="non-terminal residue" evidence="2">
    <location>
        <position position="131"/>
    </location>
</feature>